<dbReference type="EMBL" id="JBHLTS010000007">
    <property type="protein sequence ID" value="MFC0513400.1"/>
    <property type="molecule type" value="Genomic_DNA"/>
</dbReference>
<comment type="caution">
    <text evidence="2">The sequence shown here is derived from an EMBL/GenBank/DDBJ whole genome shotgun (WGS) entry which is preliminary data.</text>
</comment>
<dbReference type="PANTHER" id="PTHR43798">
    <property type="entry name" value="MONOACYLGLYCEROL LIPASE"/>
    <property type="match status" value="1"/>
</dbReference>
<sequence>MAQKSEILTSIGKISVYIKKHTSGQTPLIFLHGIYFDHHLWDKQAEEIKDRTVISVDMPFHGDSRENIEPNWTLNDCANMLIEILDSLQISKVIAVGHSWGSMTILRAAYRQPARFESVGLCNMNFKAPTKGQKNTICFQHSMLVFKNFYMKQSAKSMFGEASLKENPPLINQLKLPMGILSNRQIRQIDKAVLMKADDTTYLIETLKVYALALKGEEDFVPTPPKIETIIVKGGHVSPLERPLEVFNLISRLIEKN</sequence>
<keyword evidence="2" id="KW-0378">Hydrolase</keyword>
<dbReference type="InterPro" id="IPR050266">
    <property type="entry name" value="AB_hydrolase_sf"/>
</dbReference>
<name>A0ABV6L164_9SPHI</name>
<organism evidence="2 3">
    <name type="scientific">Mucilaginibacter angelicae</name>
    <dbReference type="NCBI Taxonomy" id="869718"/>
    <lineage>
        <taxon>Bacteria</taxon>
        <taxon>Pseudomonadati</taxon>
        <taxon>Bacteroidota</taxon>
        <taxon>Sphingobacteriia</taxon>
        <taxon>Sphingobacteriales</taxon>
        <taxon>Sphingobacteriaceae</taxon>
        <taxon>Mucilaginibacter</taxon>
    </lineage>
</organism>
<protein>
    <submittedName>
        <fullName evidence="2">Alpha/beta fold hydrolase</fullName>
    </submittedName>
</protein>
<evidence type="ECO:0000313" key="2">
    <source>
        <dbReference type="EMBL" id="MFC0513400.1"/>
    </source>
</evidence>
<dbReference type="Pfam" id="PF00561">
    <property type="entry name" value="Abhydrolase_1"/>
    <property type="match status" value="1"/>
</dbReference>
<evidence type="ECO:0000313" key="3">
    <source>
        <dbReference type="Proteomes" id="UP001589828"/>
    </source>
</evidence>
<reference evidence="2 3" key="1">
    <citation type="submission" date="2024-09" db="EMBL/GenBank/DDBJ databases">
        <authorList>
            <person name="Sun Q."/>
            <person name="Mori K."/>
        </authorList>
    </citation>
    <scope>NUCLEOTIDE SEQUENCE [LARGE SCALE GENOMIC DNA]</scope>
    <source>
        <strain evidence="2 3">NCAIM B.02415</strain>
    </source>
</reference>
<accession>A0ABV6L164</accession>
<dbReference type="RefSeq" id="WP_377021267.1">
    <property type="nucleotide sequence ID" value="NZ_JBHLTS010000007.1"/>
</dbReference>
<dbReference type="GO" id="GO:0016787">
    <property type="term" value="F:hydrolase activity"/>
    <property type="evidence" value="ECO:0007669"/>
    <property type="project" value="UniProtKB-KW"/>
</dbReference>
<dbReference type="Gene3D" id="3.40.50.1820">
    <property type="entry name" value="alpha/beta hydrolase"/>
    <property type="match status" value="1"/>
</dbReference>
<dbReference type="SUPFAM" id="SSF53474">
    <property type="entry name" value="alpha/beta-Hydrolases"/>
    <property type="match status" value="1"/>
</dbReference>
<dbReference type="InterPro" id="IPR000073">
    <property type="entry name" value="AB_hydrolase_1"/>
</dbReference>
<dbReference type="InterPro" id="IPR029058">
    <property type="entry name" value="AB_hydrolase_fold"/>
</dbReference>
<gene>
    <name evidence="2" type="ORF">ACFFGT_04285</name>
</gene>
<feature type="domain" description="AB hydrolase-1" evidence="1">
    <location>
        <begin position="27"/>
        <end position="123"/>
    </location>
</feature>
<dbReference type="Proteomes" id="UP001589828">
    <property type="component" value="Unassembled WGS sequence"/>
</dbReference>
<keyword evidence="3" id="KW-1185">Reference proteome</keyword>
<proteinExistence type="predicted"/>
<evidence type="ECO:0000259" key="1">
    <source>
        <dbReference type="Pfam" id="PF00561"/>
    </source>
</evidence>